<dbReference type="GO" id="GO:0042866">
    <property type="term" value="P:pyruvate biosynthetic process"/>
    <property type="evidence" value="ECO:0007669"/>
    <property type="project" value="UniProtKB-UniRule"/>
</dbReference>
<protein>
    <recommendedName>
        <fullName evidence="5">Probable chorismate pyruvate-lyase</fullName>
        <shortName evidence="5">CL</shortName>
        <shortName evidence="5">CPL</shortName>
        <ecNumber evidence="5">4.1.3.40</ecNumber>
    </recommendedName>
</protein>
<evidence type="ECO:0000256" key="2">
    <source>
        <dbReference type="ARBA" id="ARBA00022688"/>
    </source>
</evidence>
<organism evidence="6 7">
    <name type="scientific">Advenella kashmirensis</name>
    <dbReference type="NCBI Taxonomy" id="310575"/>
    <lineage>
        <taxon>Bacteria</taxon>
        <taxon>Pseudomonadati</taxon>
        <taxon>Pseudomonadota</taxon>
        <taxon>Betaproteobacteria</taxon>
        <taxon>Burkholderiales</taxon>
        <taxon>Alcaligenaceae</taxon>
    </lineage>
</organism>
<dbReference type="InterPro" id="IPR007440">
    <property type="entry name" value="Chorismate--pyruvate_lyase"/>
</dbReference>
<dbReference type="Gene3D" id="3.40.1410.10">
    <property type="entry name" value="Chorismate lyase-like"/>
    <property type="match status" value="1"/>
</dbReference>
<dbReference type="GO" id="GO:0005829">
    <property type="term" value="C:cytosol"/>
    <property type="evidence" value="ECO:0007669"/>
    <property type="project" value="TreeGrafter"/>
</dbReference>
<keyword evidence="2 5" id="KW-0831">Ubiquinone biosynthesis</keyword>
<dbReference type="PANTHER" id="PTHR38683:SF1">
    <property type="entry name" value="CHORISMATE PYRUVATE-LYASE"/>
    <property type="match status" value="1"/>
</dbReference>
<keyword evidence="4 5" id="KW-0670">Pyruvate</keyword>
<accession>A0A356LGS1</accession>
<comment type="subcellular location">
    <subcellularLocation>
        <location evidence="5">Cytoplasm</location>
    </subcellularLocation>
</comment>
<evidence type="ECO:0000313" key="7">
    <source>
        <dbReference type="Proteomes" id="UP000264036"/>
    </source>
</evidence>
<comment type="catalytic activity">
    <reaction evidence="5">
        <text>chorismate = 4-hydroxybenzoate + pyruvate</text>
        <dbReference type="Rhea" id="RHEA:16505"/>
        <dbReference type="ChEBI" id="CHEBI:15361"/>
        <dbReference type="ChEBI" id="CHEBI:17879"/>
        <dbReference type="ChEBI" id="CHEBI:29748"/>
        <dbReference type="EC" id="4.1.3.40"/>
    </reaction>
</comment>
<comment type="similarity">
    <text evidence="5">Belongs to the UbiC family.</text>
</comment>
<feature type="binding site" evidence="5">
    <location>
        <position position="173"/>
    </location>
    <ligand>
        <name>substrate</name>
    </ligand>
</feature>
<dbReference type="EC" id="4.1.3.40" evidence="5"/>
<reference evidence="6 7" key="1">
    <citation type="journal article" date="2018" name="Nat. Biotechnol.">
        <title>A standardized bacterial taxonomy based on genome phylogeny substantially revises the tree of life.</title>
        <authorList>
            <person name="Parks D.H."/>
            <person name="Chuvochina M."/>
            <person name="Waite D.W."/>
            <person name="Rinke C."/>
            <person name="Skarshewski A."/>
            <person name="Chaumeil P.A."/>
            <person name="Hugenholtz P."/>
        </authorList>
    </citation>
    <scope>NUCLEOTIDE SEQUENCE [LARGE SCALE GENOMIC DNA]</scope>
    <source>
        <strain evidence="6">UBA10707</strain>
    </source>
</reference>
<dbReference type="PANTHER" id="PTHR38683">
    <property type="entry name" value="CHORISMATE PYRUVATE-LYASE"/>
    <property type="match status" value="1"/>
</dbReference>
<sequence length="189" mass="21408">MKHEPYSPGWLSRPPPKLDPVQKYWLSRPGPLTQGLRRQGEVRIQVIGEFAEVVSTDEARTIRKAANTIVWVREICMSIDGTPAVIARSITPLDAAQSVWQAVRRLRTRPLADILYHDPAIVRSVFESCIAKSPMPIFKAVVRAGQLPSPSQPRLPTRRSVFWKNGQPLQVTECFLPAFWSQLLKHPRV</sequence>
<dbReference type="HAMAP" id="MF_01632">
    <property type="entry name" value="UbiC"/>
    <property type="match status" value="1"/>
</dbReference>
<dbReference type="GO" id="GO:0006744">
    <property type="term" value="P:ubiquinone biosynthetic process"/>
    <property type="evidence" value="ECO:0007669"/>
    <property type="project" value="UniProtKB-UniRule"/>
</dbReference>
<dbReference type="InterPro" id="IPR028978">
    <property type="entry name" value="Chorismate_lyase_/UTRA_dom_sf"/>
</dbReference>
<dbReference type="Pfam" id="PF04345">
    <property type="entry name" value="Chor_lyase"/>
    <property type="match status" value="1"/>
</dbReference>
<keyword evidence="3 5" id="KW-0456">Lyase</keyword>
<evidence type="ECO:0000256" key="5">
    <source>
        <dbReference type="HAMAP-Rule" id="MF_01632"/>
    </source>
</evidence>
<gene>
    <name evidence="5" type="primary">ubiC</name>
    <name evidence="6" type="ORF">DD666_12450</name>
</gene>
<feature type="binding site" evidence="5">
    <location>
        <position position="73"/>
    </location>
    <ligand>
        <name>substrate</name>
    </ligand>
</feature>
<dbReference type="AlphaFoldDB" id="A0A356LGS1"/>
<dbReference type="Proteomes" id="UP000264036">
    <property type="component" value="Unassembled WGS sequence"/>
</dbReference>
<dbReference type="SUPFAM" id="SSF64288">
    <property type="entry name" value="Chorismate lyase-like"/>
    <property type="match status" value="1"/>
</dbReference>
<evidence type="ECO:0000256" key="4">
    <source>
        <dbReference type="ARBA" id="ARBA00023317"/>
    </source>
</evidence>
<feature type="binding site" evidence="5">
    <location>
        <position position="111"/>
    </location>
    <ligand>
        <name>substrate</name>
    </ligand>
</feature>
<comment type="pathway">
    <text evidence="5">Cofactor biosynthesis; ubiquinone biosynthesis.</text>
</comment>
<comment type="caution">
    <text evidence="5">Lacks conserved residue(s) required for the propagation of feature annotation.</text>
</comment>
<name>A0A356LGS1_9BURK</name>
<evidence type="ECO:0000256" key="1">
    <source>
        <dbReference type="ARBA" id="ARBA00022490"/>
    </source>
</evidence>
<dbReference type="GO" id="GO:0008813">
    <property type="term" value="F:chorismate lyase activity"/>
    <property type="evidence" value="ECO:0007669"/>
    <property type="project" value="UniProtKB-UniRule"/>
</dbReference>
<evidence type="ECO:0000256" key="3">
    <source>
        <dbReference type="ARBA" id="ARBA00023239"/>
    </source>
</evidence>
<dbReference type="EMBL" id="DOEK01000029">
    <property type="protein sequence ID" value="HBP30213.1"/>
    <property type="molecule type" value="Genomic_DNA"/>
</dbReference>
<keyword evidence="1 5" id="KW-0963">Cytoplasm</keyword>
<comment type="caution">
    <text evidence="6">The sequence shown here is derived from an EMBL/GenBank/DDBJ whole genome shotgun (WGS) entry which is preliminary data.</text>
</comment>
<evidence type="ECO:0000313" key="6">
    <source>
        <dbReference type="EMBL" id="HBP30213.1"/>
    </source>
</evidence>
<dbReference type="UniPathway" id="UPA00232"/>
<proteinExistence type="inferred from homology"/>
<comment type="function">
    <text evidence="5">Removes the pyruvyl group from chorismate, with concomitant aromatization of the ring, to provide 4-hydroxybenzoate (4HB) for the ubiquinone pathway.</text>
</comment>